<reference evidence="2" key="1">
    <citation type="journal article" date="2014" name="Metallomics">
        <title>Metallothionein-like peptides involved in sequestration of Zn in the Zn-accumulating ectomycorrhizal fungus Russula atropurpurea.</title>
        <authorList>
            <person name="Leonhardt T."/>
            <person name="Sacky J."/>
            <person name="Simek P."/>
            <person name="Santrucek J."/>
            <person name="Kotrba P."/>
        </authorList>
    </citation>
    <scope>NUCLEOTIDE SEQUENCE</scope>
</reference>
<dbReference type="EMBL" id="KF477287">
    <property type="protein sequence ID" value="AIG22157.1"/>
    <property type="molecule type" value="mRNA"/>
</dbReference>
<proteinExistence type="evidence at transcript level"/>
<gene>
    <name evidence="2" type="primary">Zbp1</name>
</gene>
<protein>
    <submittedName>
        <fullName evidence="2">Zinc-binding peptide 1</fullName>
    </submittedName>
</protein>
<dbReference type="AlphaFoldDB" id="A0A075QSP5"/>
<organism evidence="2">
    <name type="scientific">Russula atropurpurea</name>
    <dbReference type="NCBI Taxonomy" id="152952"/>
    <lineage>
        <taxon>Eukaryota</taxon>
        <taxon>Fungi</taxon>
        <taxon>Dikarya</taxon>
        <taxon>Basidiomycota</taxon>
        <taxon>Agaricomycotina</taxon>
        <taxon>Agaricomycetes</taxon>
        <taxon>Russulales</taxon>
        <taxon>Russulaceae</taxon>
        <taxon>Russula</taxon>
    </lineage>
</organism>
<evidence type="ECO:0000256" key="1">
    <source>
        <dbReference type="SAM" id="MobiDB-lite"/>
    </source>
</evidence>
<accession>A0A075QSP5</accession>
<name>A0A075QSP5_9AGAM</name>
<sequence>MPAQETIKDGANGGEGEGKGPCTAQGCQCPAFTGNGSYCSRGGCGHGYNQHSG</sequence>
<dbReference type="EMBL" id="KF477286">
    <property type="protein sequence ID" value="AIG22156.1"/>
    <property type="molecule type" value="Genomic_DNA"/>
</dbReference>
<evidence type="ECO:0000313" key="2">
    <source>
        <dbReference type="EMBL" id="AIG22156.1"/>
    </source>
</evidence>
<feature type="region of interest" description="Disordered" evidence="1">
    <location>
        <begin position="1"/>
        <end position="21"/>
    </location>
</feature>